<dbReference type="EMBL" id="BMIR01000006">
    <property type="protein sequence ID" value="GGE38404.1"/>
    <property type="molecule type" value="Genomic_DNA"/>
</dbReference>
<gene>
    <name evidence="1" type="ORF">GCM10011391_16520</name>
</gene>
<evidence type="ECO:0000313" key="2">
    <source>
        <dbReference type="Proteomes" id="UP000628775"/>
    </source>
</evidence>
<dbReference type="Proteomes" id="UP000628775">
    <property type="component" value="Unassembled WGS sequence"/>
</dbReference>
<reference evidence="1" key="2">
    <citation type="submission" date="2020-09" db="EMBL/GenBank/DDBJ databases">
        <authorList>
            <person name="Sun Q."/>
            <person name="Zhou Y."/>
        </authorList>
    </citation>
    <scope>NUCLEOTIDE SEQUENCE</scope>
    <source>
        <strain evidence="1">CGMCC 1.15371</strain>
    </source>
</reference>
<comment type="caution">
    <text evidence="1">The sequence shown here is derived from an EMBL/GenBank/DDBJ whole genome shotgun (WGS) entry which is preliminary data.</text>
</comment>
<dbReference type="AlphaFoldDB" id="A0A8J2YGW9"/>
<reference evidence="1" key="1">
    <citation type="journal article" date="2014" name="Int. J. Syst. Evol. Microbiol.">
        <title>Complete genome sequence of Corynebacterium casei LMG S-19264T (=DSM 44701T), isolated from a smear-ripened cheese.</title>
        <authorList>
            <consortium name="US DOE Joint Genome Institute (JGI-PGF)"/>
            <person name="Walter F."/>
            <person name="Albersmeier A."/>
            <person name="Kalinowski J."/>
            <person name="Ruckert C."/>
        </authorList>
    </citation>
    <scope>NUCLEOTIDE SEQUENCE</scope>
    <source>
        <strain evidence="1">CGMCC 1.15371</strain>
    </source>
</reference>
<accession>A0A8J2YGW9</accession>
<keyword evidence="2" id="KW-1185">Reference proteome</keyword>
<proteinExistence type="predicted"/>
<name>A0A8J2YGW9_9BACL</name>
<evidence type="ECO:0000313" key="1">
    <source>
        <dbReference type="EMBL" id="GGE38404.1"/>
    </source>
</evidence>
<protein>
    <submittedName>
        <fullName evidence="1">Uncharacterized protein</fullName>
    </submittedName>
</protein>
<sequence>MLAKRLIEEKKSGTSRFRKFGLSQALEGEAKVTLILSSSESVSEIINSSSIKNVGITLFISYPLLAIH</sequence>
<organism evidence="1 2">
    <name type="scientific">Pullulanibacillus camelliae</name>
    <dbReference type="NCBI Taxonomy" id="1707096"/>
    <lineage>
        <taxon>Bacteria</taxon>
        <taxon>Bacillati</taxon>
        <taxon>Bacillota</taxon>
        <taxon>Bacilli</taxon>
        <taxon>Bacillales</taxon>
        <taxon>Sporolactobacillaceae</taxon>
        <taxon>Pullulanibacillus</taxon>
    </lineage>
</organism>